<evidence type="ECO:0000313" key="9">
    <source>
        <dbReference type="Proteomes" id="UP001085076"/>
    </source>
</evidence>
<comment type="similarity">
    <text evidence="5">Belongs to the sororin family.</text>
</comment>
<dbReference type="Gene3D" id="3.40.50.2300">
    <property type="match status" value="1"/>
</dbReference>
<dbReference type="InterPro" id="IPR011006">
    <property type="entry name" value="CheY-like_superfamily"/>
</dbReference>
<keyword evidence="1" id="KW-0132">Cell division</keyword>
<reference evidence="8" key="1">
    <citation type="submission" date="2021-03" db="EMBL/GenBank/DDBJ databases">
        <authorList>
            <person name="Li Z."/>
            <person name="Yang C."/>
        </authorList>
    </citation>
    <scope>NUCLEOTIDE SEQUENCE</scope>
    <source>
        <strain evidence="8">Dzin_1.0</strain>
        <tissue evidence="8">Leaf</tissue>
    </source>
</reference>
<evidence type="ECO:0000256" key="1">
    <source>
        <dbReference type="ARBA" id="ARBA00022618"/>
    </source>
</evidence>
<dbReference type="SUPFAM" id="SSF52172">
    <property type="entry name" value="CheY-like"/>
    <property type="match status" value="1"/>
</dbReference>
<dbReference type="GO" id="GO:0051301">
    <property type="term" value="P:cell division"/>
    <property type="evidence" value="ECO:0007669"/>
    <property type="project" value="UniProtKB-KW"/>
</dbReference>
<keyword evidence="2" id="KW-0498">Mitosis</keyword>
<sequence length="219" mass="24764">MEAIDQTLMITYKRRKPIADLTNAPSFSSSSSDAGKPNPVGNRFEVGAALDCTPAERIKRTRDKSNMQDSQDTTLPQDFVDEQRAAEIEKLRAYFAEIDAFELVVEEVSDSELEDKSNMQYGNVARQGTISVPRRKSTQIRLMENKANEEVRHGDMTRHDTFEKVGWLLPVLAMTADVIEAKYEECIKCGMDGYVSKPFDKEQLYQAVAKFMISKAHPD</sequence>
<dbReference type="PANTHER" id="PTHR35740:SF1">
    <property type="entry name" value="OS12G0111700 PROTEIN"/>
    <property type="match status" value="1"/>
</dbReference>
<proteinExistence type="inferred from homology"/>
<dbReference type="InterPro" id="IPR057337">
    <property type="entry name" value="Sororin_C"/>
</dbReference>
<feature type="compositionally biased region" description="Basic and acidic residues" evidence="6">
    <location>
        <begin position="55"/>
        <end position="66"/>
    </location>
</feature>
<dbReference type="Proteomes" id="UP001085076">
    <property type="component" value="Miscellaneous, Linkage group lg10"/>
</dbReference>
<keyword evidence="3" id="KW-0539">Nucleus</keyword>
<evidence type="ECO:0000256" key="4">
    <source>
        <dbReference type="ARBA" id="ARBA00023306"/>
    </source>
</evidence>
<keyword evidence="4" id="KW-0131">Cell cycle</keyword>
<dbReference type="GO" id="GO:0005634">
    <property type="term" value="C:nucleus"/>
    <property type="evidence" value="ECO:0007669"/>
    <property type="project" value="UniProtKB-SubCell"/>
</dbReference>
<dbReference type="OrthoDB" id="779901at2759"/>
<reference evidence="8" key="2">
    <citation type="journal article" date="2022" name="Hortic Res">
        <title>The genome of Dioscorea zingiberensis sheds light on the biosynthesis, origin and evolution of the medicinally important diosgenin saponins.</title>
        <authorList>
            <person name="Li Y."/>
            <person name="Tan C."/>
            <person name="Li Z."/>
            <person name="Guo J."/>
            <person name="Li S."/>
            <person name="Chen X."/>
            <person name="Wang C."/>
            <person name="Dai X."/>
            <person name="Yang H."/>
            <person name="Song W."/>
            <person name="Hou L."/>
            <person name="Xu J."/>
            <person name="Tong Z."/>
            <person name="Xu A."/>
            <person name="Yuan X."/>
            <person name="Wang W."/>
            <person name="Yang Q."/>
            <person name="Chen L."/>
            <person name="Sun Z."/>
            <person name="Wang K."/>
            <person name="Pan B."/>
            <person name="Chen J."/>
            <person name="Bao Y."/>
            <person name="Liu F."/>
            <person name="Qi X."/>
            <person name="Gang D.R."/>
            <person name="Wen J."/>
            <person name="Li J."/>
        </authorList>
    </citation>
    <scope>NUCLEOTIDE SEQUENCE</scope>
    <source>
        <strain evidence="8">Dzin_1.0</strain>
    </source>
</reference>
<gene>
    <name evidence="8" type="ORF">J5N97_029923</name>
</gene>
<keyword evidence="9" id="KW-1185">Reference proteome</keyword>
<evidence type="ECO:0000256" key="5">
    <source>
        <dbReference type="ARBA" id="ARBA00093465"/>
    </source>
</evidence>
<evidence type="ECO:0000313" key="8">
    <source>
        <dbReference type="EMBL" id="KAJ0962095.1"/>
    </source>
</evidence>
<feature type="region of interest" description="Disordered" evidence="6">
    <location>
        <begin position="21"/>
        <end position="43"/>
    </location>
</feature>
<feature type="region of interest" description="Disordered" evidence="6">
    <location>
        <begin position="55"/>
        <end position="76"/>
    </location>
</feature>
<dbReference type="AlphaFoldDB" id="A0A9D5BWU1"/>
<evidence type="ECO:0000256" key="6">
    <source>
        <dbReference type="SAM" id="MobiDB-lite"/>
    </source>
</evidence>
<comment type="caution">
    <text evidence="8">The sequence shown here is derived from an EMBL/GenBank/DDBJ whole genome shotgun (WGS) entry which is preliminary data.</text>
</comment>
<evidence type="ECO:0000259" key="7">
    <source>
        <dbReference type="Pfam" id="PF25220"/>
    </source>
</evidence>
<protein>
    <recommendedName>
        <fullName evidence="7">Sororin C-terminal region domain-containing protein</fullName>
    </recommendedName>
</protein>
<feature type="compositionally biased region" description="Polar residues" evidence="6">
    <location>
        <begin position="67"/>
        <end position="76"/>
    </location>
</feature>
<evidence type="ECO:0000256" key="3">
    <source>
        <dbReference type="ARBA" id="ARBA00023242"/>
    </source>
</evidence>
<dbReference type="Pfam" id="PF25220">
    <property type="entry name" value="Sororin_C"/>
    <property type="match status" value="1"/>
</dbReference>
<name>A0A9D5BWU1_9LILI</name>
<dbReference type="PANTHER" id="PTHR35740">
    <property type="entry name" value="OS12G0111700 PROTEIN"/>
    <property type="match status" value="1"/>
</dbReference>
<evidence type="ECO:0000256" key="2">
    <source>
        <dbReference type="ARBA" id="ARBA00022776"/>
    </source>
</evidence>
<feature type="domain" description="Sororin C-terminal region" evidence="7">
    <location>
        <begin position="88"/>
        <end position="106"/>
    </location>
</feature>
<organism evidence="8 9">
    <name type="scientific">Dioscorea zingiberensis</name>
    <dbReference type="NCBI Taxonomy" id="325984"/>
    <lineage>
        <taxon>Eukaryota</taxon>
        <taxon>Viridiplantae</taxon>
        <taxon>Streptophyta</taxon>
        <taxon>Embryophyta</taxon>
        <taxon>Tracheophyta</taxon>
        <taxon>Spermatophyta</taxon>
        <taxon>Magnoliopsida</taxon>
        <taxon>Liliopsida</taxon>
        <taxon>Dioscoreales</taxon>
        <taxon>Dioscoreaceae</taxon>
        <taxon>Dioscorea</taxon>
    </lineage>
</organism>
<dbReference type="EMBL" id="JAGGNH010000010">
    <property type="protein sequence ID" value="KAJ0962095.1"/>
    <property type="molecule type" value="Genomic_DNA"/>
</dbReference>
<accession>A0A9D5BWU1</accession>